<organism evidence="8 9">
    <name type="scientific">Brucella haematophila</name>
    <dbReference type="NCBI Taxonomy" id="419474"/>
    <lineage>
        <taxon>Bacteria</taxon>
        <taxon>Pseudomonadati</taxon>
        <taxon>Pseudomonadota</taxon>
        <taxon>Alphaproteobacteria</taxon>
        <taxon>Hyphomicrobiales</taxon>
        <taxon>Brucellaceae</taxon>
        <taxon>Brucella/Ochrobactrum group</taxon>
        <taxon>Brucella</taxon>
    </lineage>
</organism>
<proteinExistence type="inferred from homology"/>
<evidence type="ECO:0000313" key="9">
    <source>
        <dbReference type="Proteomes" id="UP000704467"/>
    </source>
</evidence>
<dbReference type="PROSITE" id="PS52018">
    <property type="entry name" value="DART"/>
    <property type="match status" value="1"/>
</dbReference>
<dbReference type="InterPro" id="IPR029494">
    <property type="entry name" value="DarT"/>
</dbReference>
<evidence type="ECO:0000256" key="4">
    <source>
        <dbReference type="ARBA" id="ARBA00022695"/>
    </source>
</evidence>
<evidence type="ECO:0000256" key="5">
    <source>
        <dbReference type="ARBA" id="ARBA00023125"/>
    </source>
</evidence>
<reference evidence="8 9" key="1">
    <citation type="submission" date="2020-03" db="EMBL/GenBank/DDBJ databases">
        <title>Whole genome sequencing of clinical and environmental type strains of Ochrobactrum.</title>
        <authorList>
            <person name="Dharne M."/>
        </authorList>
    </citation>
    <scope>NUCLEOTIDE SEQUENCE [LARGE SCALE GENOMIC DNA]</scope>
    <source>
        <strain evidence="8 9">CIP 109452</strain>
    </source>
</reference>
<evidence type="ECO:0000256" key="1">
    <source>
        <dbReference type="ARBA" id="ARBA00022649"/>
    </source>
</evidence>
<evidence type="ECO:0000256" key="6">
    <source>
        <dbReference type="PROSITE-ProRule" id="PRU01362"/>
    </source>
</evidence>
<evidence type="ECO:0000256" key="2">
    <source>
        <dbReference type="ARBA" id="ARBA00022676"/>
    </source>
</evidence>
<dbReference type="RefSeq" id="WP_138786877.1">
    <property type="nucleotide sequence ID" value="NZ_JBHEEQ010000017.1"/>
</dbReference>
<accession>A0ABX1DNG5</accession>
<comment type="caution">
    <text evidence="6">Lacks conserved residue(s) required for the propagation of feature annotation.</text>
</comment>
<evidence type="ECO:0000256" key="3">
    <source>
        <dbReference type="ARBA" id="ARBA00022679"/>
    </source>
</evidence>
<gene>
    <name evidence="8" type="ORF">HED55_17360</name>
</gene>
<keyword evidence="2" id="KW-0328">Glycosyltransferase</keyword>
<sequence>MKPSEFIEKYMMGKCFYHFTDTRNVPSIKSHGLMSLHLLREKGIAPPAAGGNDWSHEADERLGLHSYVHLCFLDQHPMEWTIRQDGRIKDTVFIKVDKSVLTRPGILLSDDVSNKAGIVSHCVV</sequence>
<name>A0ABX1DNG5_9HYPH</name>
<evidence type="ECO:0000313" key="8">
    <source>
        <dbReference type="EMBL" id="NKC04366.1"/>
    </source>
</evidence>
<keyword evidence="3" id="KW-0808">Transferase</keyword>
<evidence type="ECO:0000259" key="7">
    <source>
        <dbReference type="PROSITE" id="PS52018"/>
    </source>
</evidence>
<dbReference type="EMBL" id="JAAVLN010000002">
    <property type="protein sequence ID" value="NKC04366.1"/>
    <property type="molecule type" value="Genomic_DNA"/>
</dbReference>
<dbReference type="Proteomes" id="UP000704467">
    <property type="component" value="Unassembled WGS sequence"/>
</dbReference>
<comment type="caution">
    <text evidence="8">The sequence shown here is derived from an EMBL/GenBank/DDBJ whole genome shotgun (WGS) entry which is preliminary data.</text>
</comment>
<dbReference type="Pfam" id="PF14487">
    <property type="entry name" value="DarT"/>
    <property type="match status" value="1"/>
</dbReference>
<keyword evidence="1 6" id="KW-1277">Toxin-antitoxin system</keyword>
<comment type="similarity">
    <text evidence="6">Belongs to the DarT ADP-ribosyltransferase family.</text>
</comment>
<keyword evidence="5 6" id="KW-0238">DNA-binding</keyword>
<keyword evidence="9" id="KW-1185">Reference proteome</keyword>
<keyword evidence="4" id="KW-0548">Nucleotidyltransferase</keyword>
<feature type="domain" description="DarT" evidence="7">
    <location>
        <begin position="14"/>
        <end position="124"/>
    </location>
</feature>
<protein>
    <submittedName>
        <fullName evidence="8">DUF4433 domain-containing protein</fullName>
    </submittedName>
</protein>